<dbReference type="InterPro" id="IPR005552">
    <property type="entry name" value="Scramblase"/>
</dbReference>
<name>A0ABN9RJS4_9DINO</name>
<organism evidence="3 4">
    <name type="scientific">Prorocentrum cordatum</name>
    <dbReference type="NCBI Taxonomy" id="2364126"/>
    <lineage>
        <taxon>Eukaryota</taxon>
        <taxon>Sar</taxon>
        <taxon>Alveolata</taxon>
        <taxon>Dinophyceae</taxon>
        <taxon>Prorocentrales</taxon>
        <taxon>Prorocentraceae</taxon>
        <taxon>Prorocentrum</taxon>
    </lineage>
</organism>
<accession>A0ABN9RJS4</accession>
<comment type="similarity">
    <text evidence="1 2">Belongs to the phospholipid scramblase family.</text>
</comment>
<keyword evidence="4" id="KW-1185">Reference proteome</keyword>
<dbReference type="EMBL" id="CAUYUJ010007031">
    <property type="protein sequence ID" value="CAK0819372.1"/>
    <property type="molecule type" value="Genomic_DNA"/>
</dbReference>
<dbReference type="Pfam" id="PF03803">
    <property type="entry name" value="Scramblase"/>
    <property type="match status" value="1"/>
</dbReference>
<evidence type="ECO:0000313" key="4">
    <source>
        <dbReference type="Proteomes" id="UP001189429"/>
    </source>
</evidence>
<gene>
    <name evidence="3" type="ORF">PCOR1329_LOCUS21374</name>
</gene>
<reference evidence="3" key="1">
    <citation type="submission" date="2023-10" db="EMBL/GenBank/DDBJ databases">
        <authorList>
            <person name="Chen Y."/>
            <person name="Shah S."/>
            <person name="Dougan E. K."/>
            <person name="Thang M."/>
            <person name="Chan C."/>
        </authorList>
    </citation>
    <scope>NUCLEOTIDE SEQUENCE [LARGE SCALE GENOMIC DNA]</scope>
</reference>
<dbReference type="Proteomes" id="UP001189429">
    <property type="component" value="Unassembled WGS sequence"/>
</dbReference>
<feature type="non-terminal residue" evidence="3">
    <location>
        <position position="164"/>
    </location>
</feature>
<evidence type="ECO:0000256" key="1">
    <source>
        <dbReference type="ARBA" id="ARBA00005350"/>
    </source>
</evidence>
<evidence type="ECO:0000256" key="2">
    <source>
        <dbReference type="RuleBase" id="RU363116"/>
    </source>
</evidence>
<comment type="caution">
    <text evidence="3">The sequence shown here is derived from an EMBL/GenBank/DDBJ whole genome shotgun (WGS) entry which is preliminary data.</text>
</comment>
<protein>
    <recommendedName>
        <fullName evidence="2">Phospholipid scramblase</fullName>
    </recommendedName>
</protein>
<evidence type="ECO:0000313" key="3">
    <source>
        <dbReference type="EMBL" id="CAK0819372.1"/>
    </source>
</evidence>
<sequence length="164" mass="18084">MAQPAQMGYAYGAPTQQVMAKQRYRISVPVGDQEGQPFLYTTEDSDYCMRSFCPVNRGLKLKVHNGPSKDYPVVQTIHQPCSCGPVFTAPCPHCRPQFAAVVRDPMYVVGSIEDPCHCCIKGQRVRDARGAEMFSVSGCINQWGLFCPCRVPVRFDASKGGTTV</sequence>
<proteinExistence type="inferred from homology"/>